<sequence length="73" mass="8380">MSSLDIVDYINHISKPGESILRRDHLMVKVPTVLGEKAAPEFLRTAFYTVNGAKREQKIYNFPRKQAIRMAMS</sequence>
<dbReference type="EMBL" id="CP051684">
    <property type="protein sequence ID" value="QJD89901.1"/>
    <property type="molecule type" value="Genomic_DNA"/>
</dbReference>
<evidence type="ECO:0000313" key="2">
    <source>
        <dbReference type="Proteomes" id="UP000503117"/>
    </source>
</evidence>
<dbReference type="RefSeq" id="WP_169111736.1">
    <property type="nucleotide sequence ID" value="NZ_CP051684.1"/>
</dbReference>
<protein>
    <submittedName>
        <fullName evidence="1">Uncharacterized protein</fullName>
    </submittedName>
</protein>
<dbReference type="Proteomes" id="UP000503117">
    <property type="component" value="Chromosome"/>
</dbReference>
<name>A0ABX6M6F6_9BURK</name>
<reference evidence="1 2" key="1">
    <citation type="submission" date="2020-04" db="EMBL/GenBank/DDBJ databases">
        <title>Genome sequencing of novel species.</title>
        <authorList>
            <person name="Heo J."/>
            <person name="Kim S.-J."/>
            <person name="Kim J.-S."/>
            <person name="Hong S.-B."/>
            <person name="Kwon S.-W."/>
        </authorList>
    </citation>
    <scope>NUCLEOTIDE SEQUENCE [LARGE SCALE GENOMIC DNA]</scope>
    <source>
        <strain evidence="1 2">AF9R3</strain>
    </source>
</reference>
<evidence type="ECO:0000313" key="1">
    <source>
        <dbReference type="EMBL" id="QJD89901.1"/>
    </source>
</evidence>
<gene>
    <name evidence="1" type="ORF">HH213_07190</name>
</gene>
<accession>A0ABX6M6F6</accession>
<keyword evidence="2" id="KW-1185">Reference proteome</keyword>
<organism evidence="1 2">
    <name type="scientific">Duganella dendranthematis</name>
    <dbReference type="NCBI Taxonomy" id="2728021"/>
    <lineage>
        <taxon>Bacteria</taxon>
        <taxon>Pseudomonadati</taxon>
        <taxon>Pseudomonadota</taxon>
        <taxon>Betaproteobacteria</taxon>
        <taxon>Burkholderiales</taxon>
        <taxon>Oxalobacteraceae</taxon>
        <taxon>Telluria group</taxon>
        <taxon>Duganella</taxon>
    </lineage>
</organism>
<proteinExistence type="predicted"/>